<organism evidence="1 2">
    <name type="scientific">Nezara viridula</name>
    <name type="common">Southern green stink bug</name>
    <name type="synonym">Cimex viridulus</name>
    <dbReference type="NCBI Taxonomy" id="85310"/>
    <lineage>
        <taxon>Eukaryota</taxon>
        <taxon>Metazoa</taxon>
        <taxon>Ecdysozoa</taxon>
        <taxon>Arthropoda</taxon>
        <taxon>Hexapoda</taxon>
        <taxon>Insecta</taxon>
        <taxon>Pterygota</taxon>
        <taxon>Neoptera</taxon>
        <taxon>Paraneoptera</taxon>
        <taxon>Hemiptera</taxon>
        <taxon>Heteroptera</taxon>
        <taxon>Panheteroptera</taxon>
        <taxon>Pentatomomorpha</taxon>
        <taxon>Pentatomoidea</taxon>
        <taxon>Pentatomidae</taxon>
        <taxon>Pentatominae</taxon>
        <taxon>Nezara</taxon>
    </lineage>
</organism>
<dbReference type="Proteomes" id="UP001152798">
    <property type="component" value="Chromosome 6"/>
</dbReference>
<protein>
    <submittedName>
        <fullName evidence="1">Uncharacterized protein</fullName>
    </submittedName>
</protein>
<accession>A0A9P0MY25</accession>
<dbReference type="EMBL" id="OV725082">
    <property type="protein sequence ID" value="CAH1406647.1"/>
    <property type="molecule type" value="Genomic_DNA"/>
</dbReference>
<keyword evidence="2" id="KW-1185">Reference proteome</keyword>
<evidence type="ECO:0000313" key="2">
    <source>
        <dbReference type="Proteomes" id="UP001152798"/>
    </source>
</evidence>
<proteinExistence type="predicted"/>
<dbReference type="AlphaFoldDB" id="A0A9P0MY25"/>
<reference evidence="1" key="1">
    <citation type="submission" date="2022-01" db="EMBL/GenBank/DDBJ databases">
        <authorList>
            <person name="King R."/>
        </authorList>
    </citation>
    <scope>NUCLEOTIDE SEQUENCE</scope>
</reference>
<evidence type="ECO:0000313" key="1">
    <source>
        <dbReference type="EMBL" id="CAH1406647.1"/>
    </source>
</evidence>
<gene>
    <name evidence="1" type="ORF">NEZAVI_LOCUS14536</name>
</gene>
<sequence length="118" mass="12766">MAGRTTSILPLSSGIMDRGELCCPPAESITGPCTDNAFHSALQQEAAQSLASLMRCCVRTSSSCPVLSPHGRTTDPCRRINKIPLPSSSWFKLLCRRWSAIRNRPASAVFAEYIPSLG</sequence>
<name>A0A9P0MY25_NEZVI</name>